<feature type="region of interest" description="Disordered" evidence="6">
    <location>
        <begin position="505"/>
        <end position="536"/>
    </location>
</feature>
<protein>
    <submittedName>
        <fullName evidence="9">Major facilitator superfamily domain-containing protein</fullName>
    </submittedName>
</protein>
<accession>A0A1Y1UBK2</accession>
<dbReference type="InterPro" id="IPR011701">
    <property type="entry name" value="MFS"/>
</dbReference>
<dbReference type="PANTHER" id="PTHR42718:SF9">
    <property type="entry name" value="MAJOR FACILITATOR SUPERFAMILY MULTIDRUG TRANSPORTER MFSC"/>
    <property type="match status" value="1"/>
</dbReference>
<keyword evidence="3 7" id="KW-0812">Transmembrane</keyword>
<feature type="transmembrane region" description="Helical" evidence="7">
    <location>
        <begin position="236"/>
        <end position="262"/>
    </location>
</feature>
<dbReference type="GeneID" id="33555769"/>
<dbReference type="PROSITE" id="PS50850">
    <property type="entry name" value="MFS"/>
    <property type="match status" value="1"/>
</dbReference>
<name>A0A1Y1UBK2_9TREE</name>
<proteinExistence type="predicted"/>
<evidence type="ECO:0000256" key="2">
    <source>
        <dbReference type="ARBA" id="ARBA00022448"/>
    </source>
</evidence>
<dbReference type="Proteomes" id="UP000193218">
    <property type="component" value="Unassembled WGS sequence"/>
</dbReference>
<organism evidence="9 10">
    <name type="scientific">Kockovaella imperatae</name>
    <dbReference type="NCBI Taxonomy" id="4999"/>
    <lineage>
        <taxon>Eukaryota</taxon>
        <taxon>Fungi</taxon>
        <taxon>Dikarya</taxon>
        <taxon>Basidiomycota</taxon>
        <taxon>Agaricomycotina</taxon>
        <taxon>Tremellomycetes</taxon>
        <taxon>Tremellales</taxon>
        <taxon>Cuniculitremaceae</taxon>
        <taxon>Kockovaella</taxon>
    </lineage>
</organism>
<feature type="transmembrane region" description="Helical" evidence="7">
    <location>
        <begin position="375"/>
        <end position="391"/>
    </location>
</feature>
<dbReference type="InterPro" id="IPR036259">
    <property type="entry name" value="MFS_trans_sf"/>
</dbReference>
<keyword evidence="10" id="KW-1185">Reference proteome</keyword>
<dbReference type="STRING" id="4999.A0A1Y1UBK2"/>
<dbReference type="SUPFAM" id="SSF103473">
    <property type="entry name" value="MFS general substrate transporter"/>
    <property type="match status" value="2"/>
</dbReference>
<dbReference type="GO" id="GO:0022857">
    <property type="term" value="F:transmembrane transporter activity"/>
    <property type="evidence" value="ECO:0007669"/>
    <property type="project" value="InterPro"/>
</dbReference>
<evidence type="ECO:0000256" key="1">
    <source>
        <dbReference type="ARBA" id="ARBA00004141"/>
    </source>
</evidence>
<dbReference type="AlphaFoldDB" id="A0A1Y1UBK2"/>
<dbReference type="RefSeq" id="XP_021869572.1">
    <property type="nucleotide sequence ID" value="XM_022013961.1"/>
</dbReference>
<feature type="transmembrane region" description="Helical" evidence="7">
    <location>
        <begin position="195"/>
        <end position="215"/>
    </location>
</feature>
<feature type="transmembrane region" description="Helical" evidence="7">
    <location>
        <begin position="478"/>
        <end position="498"/>
    </location>
</feature>
<feature type="transmembrane region" description="Helical" evidence="7">
    <location>
        <begin position="342"/>
        <end position="363"/>
    </location>
</feature>
<evidence type="ECO:0000313" key="9">
    <source>
        <dbReference type="EMBL" id="ORX35382.1"/>
    </source>
</evidence>
<feature type="transmembrane region" description="Helical" evidence="7">
    <location>
        <begin position="309"/>
        <end position="330"/>
    </location>
</feature>
<dbReference type="PANTHER" id="PTHR42718">
    <property type="entry name" value="MAJOR FACILITATOR SUPERFAMILY MULTIDRUG TRANSPORTER MFSC"/>
    <property type="match status" value="1"/>
</dbReference>
<evidence type="ECO:0000256" key="5">
    <source>
        <dbReference type="ARBA" id="ARBA00023136"/>
    </source>
</evidence>
<feature type="compositionally biased region" description="Polar residues" evidence="6">
    <location>
        <begin position="515"/>
        <end position="536"/>
    </location>
</feature>
<dbReference type="Pfam" id="PF07690">
    <property type="entry name" value="MFS_1"/>
    <property type="match status" value="1"/>
</dbReference>
<dbReference type="EMBL" id="NBSH01000011">
    <property type="protein sequence ID" value="ORX35382.1"/>
    <property type="molecule type" value="Genomic_DNA"/>
</dbReference>
<feature type="transmembrane region" description="Helical" evidence="7">
    <location>
        <begin position="436"/>
        <end position="458"/>
    </location>
</feature>
<feature type="transmembrane region" description="Helical" evidence="7">
    <location>
        <begin position="268"/>
        <end position="288"/>
    </location>
</feature>
<evidence type="ECO:0000256" key="4">
    <source>
        <dbReference type="ARBA" id="ARBA00022989"/>
    </source>
</evidence>
<keyword evidence="2" id="KW-0813">Transport</keyword>
<feature type="transmembrane region" description="Helical" evidence="7">
    <location>
        <begin position="68"/>
        <end position="89"/>
    </location>
</feature>
<feature type="transmembrane region" description="Helical" evidence="7">
    <location>
        <begin position="159"/>
        <end position="183"/>
    </location>
</feature>
<comment type="subcellular location">
    <subcellularLocation>
        <location evidence="1">Membrane</location>
        <topology evidence="1">Multi-pass membrane protein</topology>
    </subcellularLocation>
</comment>
<gene>
    <name evidence="9" type="ORF">BD324DRAFT_603494</name>
</gene>
<dbReference type="InterPro" id="IPR020846">
    <property type="entry name" value="MFS_dom"/>
</dbReference>
<dbReference type="OrthoDB" id="440755at2759"/>
<keyword evidence="4 7" id="KW-1133">Transmembrane helix</keyword>
<keyword evidence="5 7" id="KW-0472">Membrane</keyword>
<evidence type="ECO:0000313" key="10">
    <source>
        <dbReference type="Proteomes" id="UP000193218"/>
    </source>
</evidence>
<comment type="caution">
    <text evidence="9">The sequence shown here is derived from an EMBL/GenBank/DDBJ whole genome shotgun (WGS) entry which is preliminary data.</text>
</comment>
<evidence type="ECO:0000256" key="7">
    <source>
        <dbReference type="SAM" id="Phobius"/>
    </source>
</evidence>
<feature type="transmembrane region" description="Helical" evidence="7">
    <location>
        <begin position="101"/>
        <end position="119"/>
    </location>
</feature>
<evidence type="ECO:0000256" key="3">
    <source>
        <dbReference type="ARBA" id="ARBA00022692"/>
    </source>
</evidence>
<feature type="domain" description="Major facilitator superfamily (MFS) profile" evidence="8">
    <location>
        <begin position="35"/>
        <end position="502"/>
    </location>
</feature>
<reference evidence="9 10" key="1">
    <citation type="submission" date="2017-03" db="EMBL/GenBank/DDBJ databases">
        <title>Widespread Adenine N6-methylation of Active Genes in Fungi.</title>
        <authorList>
            <consortium name="DOE Joint Genome Institute"/>
            <person name="Mondo S.J."/>
            <person name="Dannebaum R.O."/>
            <person name="Kuo R.C."/>
            <person name="Louie K.B."/>
            <person name="Bewick A.J."/>
            <person name="Labutti K."/>
            <person name="Haridas S."/>
            <person name="Kuo A."/>
            <person name="Salamov A."/>
            <person name="Ahrendt S.R."/>
            <person name="Lau R."/>
            <person name="Bowen B.P."/>
            <person name="Lipzen A."/>
            <person name="Sullivan W."/>
            <person name="Andreopoulos W.B."/>
            <person name="Clum A."/>
            <person name="Lindquist E."/>
            <person name="Daum C."/>
            <person name="Northen T.R."/>
            <person name="Ramamoorthy G."/>
            <person name="Schmitz R.J."/>
            <person name="Gryganskyi A."/>
            <person name="Culley D."/>
            <person name="Magnuson J."/>
            <person name="James T.Y."/>
            <person name="O'Malley M.A."/>
            <person name="Stajich J.E."/>
            <person name="Spatafora J.W."/>
            <person name="Visel A."/>
            <person name="Grigoriev I.V."/>
        </authorList>
    </citation>
    <scope>NUCLEOTIDE SEQUENCE [LARGE SCALE GENOMIC DNA]</scope>
    <source>
        <strain evidence="9 10">NRRL Y-17943</strain>
    </source>
</reference>
<feature type="transmembrane region" description="Helical" evidence="7">
    <location>
        <begin position="33"/>
        <end position="56"/>
    </location>
</feature>
<feature type="transmembrane region" description="Helical" evidence="7">
    <location>
        <begin position="125"/>
        <end position="147"/>
    </location>
</feature>
<sequence>MSELTAEDRNIEEPEILNLTKHALFEVSHARRYGLLAVFALSIFIDVSCSSAFLVFTAPIAKDLDIIFAQQSWIITSYSLTFASFFMLWGRLVDLHSPRPVFCTAFAVIGACNLILSFLNDKYGFLILRAIAGVAAAAVVPSSYRLIPMIFPPAERSRAYTLFMMTGSLSNSLAVILAGFFALIPHSGQMSGWRWFFRVFSSFALIGAILGYLLIPVQPKAQRPKRLSLYTTLRRLDIPAIMCIEASIIAIILALTFGASYGWKTPSFLVPFVIGIVLLPTFFVWEHYKTRTAVEEALLPSHLWRIPNFAVLIIFSLVCLGWWAVNFLAFIQWYNEAQGETILLSALRTLPEGLIAICVSVLCIKYPRMISRPRWSIISSMIACIIAYVLWTQAPSYTGLDYWRWVLPGMLIGSAGMQVILLSGNVGIMMTAPPDLTGAVGAVYSMSTQLSVVVALSIQAGMWSVHPGGIHDRSNIRLSFYVELGWLVLWFIGFVIFYRPGKSWDSDEDTAEIESATSKTEQSTIPKLETSSDLDL</sequence>
<dbReference type="InParanoid" id="A0A1Y1UBK2"/>
<dbReference type="Gene3D" id="1.20.1250.20">
    <property type="entry name" value="MFS general substrate transporter like domains"/>
    <property type="match status" value="2"/>
</dbReference>
<feature type="transmembrane region" description="Helical" evidence="7">
    <location>
        <begin position="403"/>
        <end position="424"/>
    </location>
</feature>
<evidence type="ECO:0000256" key="6">
    <source>
        <dbReference type="SAM" id="MobiDB-lite"/>
    </source>
</evidence>
<dbReference type="GO" id="GO:0016020">
    <property type="term" value="C:membrane"/>
    <property type="evidence" value="ECO:0007669"/>
    <property type="project" value="UniProtKB-SubCell"/>
</dbReference>
<evidence type="ECO:0000259" key="8">
    <source>
        <dbReference type="PROSITE" id="PS50850"/>
    </source>
</evidence>